<feature type="compositionally biased region" description="Basic and acidic residues" evidence="1">
    <location>
        <begin position="8"/>
        <end position="17"/>
    </location>
</feature>
<feature type="region of interest" description="Disordered" evidence="1">
    <location>
        <begin position="90"/>
        <end position="137"/>
    </location>
</feature>
<protein>
    <submittedName>
        <fullName evidence="2">Uncharacterized protein</fullName>
    </submittedName>
</protein>
<dbReference type="Proteomes" id="UP001219525">
    <property type="component" value="Unassembled WGS sequence"/>
</dbReference>
<evidence type="ECO:0000256" key="1">
    <source>
        <dbReference type="SAM" id="MobiDB-lite"/>
    </source>
</evidence>
<feature type="region of interest" description="Disordered" evidence="1">
    <location>
        <begin position="1"/>
        <end position="27"/>
    </location>
</feature>
<feature type="compositionally biased region" description="Basic and acidic residues" evidence="1">
    <location>
        <begin position="94"/>
        <end position="103"/>
    </location>
</feature>
<proteinExistence type="predicted"/>
<reference evidence="2" key="1">
    <citation type="submission" date="2023-03" db="EMBL/GenBank/DDBJ databases">
        <title>Massive genome expansion in bonnet fungi (Mycena s.s.) driven by repeated elements and novel gene families across ecological guilds.</title>
        <authorList>
            <consortium name="Lawrence Berkeley National Laboratory"/>
            <person name="Harder C.B."/>
            <person name="Miyauchi S."/>
            <person name="Viragh M."/>
            <person name="Kuo A."/>
            <person name="Thoen E."/>
            <person name="Andreopoulos B."/>
            <person name="Lu D."/>
            <person name="Skrede I."/>
            <person name="Drula E."/>
            <person name="Henrissat B."/>
            <person name="Morin E."/>
            <person name="Kohler A."/>
            <person name="Barry K."/>
            <person name="LaButti K."/>
            <person name="Morin E."/>
            <person name="Salamov A."/>
            <person name="Lipzen A."/>
            <person name="Mereny Z."/>
            <person name="Hegedus B."/>
            <person name="Baldrian P."/>
            <person name="Stursova M."/>
            <person name="Weitz H."/>
            <person name="Taylor A."/>
            <person name="Grigoriev I.V."/>
            <person name="Nagy L.G."/>
            <person name="Martin F."/>
            <person name="Kauserud H."/>
        </authorList>
    </citation>
    <scope>NUCLEOTIDE SEQUENCE</scope>
    <source>
        <strain evidence="2">9144</strain>
    </source>
</reference>
<name>A0AAD6UMR6_9AGAR</name>
<accession>A0AAD6UMR6</accession>
<feature type="region of interest" description="Disordered" evidence="1">
    <location>
        <begin position="429"/>
        <end position="498"/>
    </location>
</feature>
<sequence>MKTKQAQKPKEMFKPYDPDNVPDIMPFPDLHHVATTKGDDTAVPKLNEHQRSWILDVGVRDLDLPNLAGKAATTVYDRVKDDAFAAKAFQHKTQPGDKEEESRVPVLAAEWKRKNQSKKKSKAADDDDETDEGGHNGLLRGYTKAGWRLAIQEVISNKRTAEKAKRKVQADGGEPASPGAAALAKLFGLVTFTGHDKFRNDRHDAIHEYSKTLLGHGNAGGKFKKAETLLWAEEDQALWETAAAADEDVDWEERQKLVPAGFKHMVDTLHASRKFRPFVATMLMAWVNEEGKLAFEWQVIFSSATAMAEAVPKDIHTREAFEDRYGQLVKDSVNGMHAWSEKALKDYLATHQNSAQVPAPVFPLEASALDDVTPKVLAQTVERFLAQSYAAAFGNQEIPWAAIASEPSKYYDAVKFRAHFAPTGLAELTLRVGAPPPPPSHSPSPPPKPPARRQRGKLPQAGVRVTRSTAAVPARETRNSKSMAAKRVTEDTSSGPQKRVKRLKSCEYPSLGLQSQIYDLIKYLVLGPRITVSDAVSDAVSENETYMKVGSDWVPVPRGYRAVHDYEWAEGEEENTGALANNRRGRTHDDSDLNAAQALFALKNNTEN</sequence>
<organism evidence="2 3">
    <name type="scientific">Mycena pura</name>
    <dbReference type="NCBI Taxonomy" id="153505"/>
    <lineage>
        <taxon>Eukaryota</taxon>
        <taxon>Fungi</taxon>
        <taxon>Dikarya</taxon>
        <taxon>Basidiomycota</taxon>
        <taxon>Agaricomycotina</taxon>
        <taxon>Agaricomycetes</taxon>
        <taxon>Agaricomycetidae</taxon>
        <taxon>Agaricales</taxon>
        <taxon>Marasmiineae</taxon>
        <taxon>Mycenaceae</taxon>
        <taxon>Mycena</taxon>
    </lineage>
</organism>
<comment type="caution">
    <text evidence="2">The sequence shown here is derived from an EMBL/GenBank/DDBJ whole genome shotgun (WGS) entry which is preliminary data.</text>
</comment>
<gene>
    <name evidence="2" type="ORF">GGX14DRAFT_407880</name>
</gene>
<keyword evidence="3" id="KW-1185">Reference proteome</keyword>
<evidence type="ECO:0000313" key="3">
    <source>
        <dbReference type="Proteomes" id="UP001219525"/>
    </source>
</evidence>
<feature type="compositionally biased region" description="Pro residues" evidence="1">
    <location>
        <begin position="434"/>
        <end position="449"/>
    </location>
</feature>
<dbReference type="AlphaFoldDB" id="A0AAD6UMR6"/>
<evidence type="ECO:0000313" key="2">
    <source>
        <dbReference type="EMBL" id="KAJ7190631.1"/>
    </source>
</evidence>
<dbReference type="EMBL" id="JARJCW010000146">
    <property type="protein sequence ID" value="KAJ7190631.1"/>
    <property type="molecule type" value="Genomic_DNA"/>
</dbReference>